<organism evidence="3 4">
    <name type="scientific">Litorisediminicola beolgyonensis</name>
    <dbReference type="NCBI Taxonomy" id="1173614"/>
    <lineage>
        <taxon>Bacteria</taxon>
        <taxon>Pseudomonadati</taxon>
        <taxon>Pseudomonadota</taxon>
        <taxon>Alphaproteobacteria</taxon>
        <taxon>Rhodobacterales</taxon>
        <taxon>Paracoccaceae</taxon>
        <taxon>Litorisediminicola</taxon>
    </lineage>
</organism>
<dbReference type="PANTHER" id="PTHR13847:SF275">
    <property type="entry name" value="GAMMA-GLUTAMYLPUTRESCINE OXIDOREDUCTASE"/>
    <property type="match status" value="1"/>
</dbReference>
<evidence type="ECO:0000256" key="1">
    <source>
        <dbReference type="ARBA" id="ARBA00023002"/>
    </source>
</evidence>
<proteinExistence type="predicted"/>
<dbReference type="EC" id="1.-.-.-" evidence="3"/>
<dbReference type="InterPro" id="IPR036188">
    <property type="entry name" value="FAD/NAD-bd_sf"/>
</dbReference>
<dbReference type="SUPFAM" id="SSF51905">
    <property type="entry name" value="FAD/NAD(P)-binding domain"/>
    <property type="match status" value="1"/>
</dbReference>
<dbReference type="Pfam" id="PF01266">
    <property type="entry name" value="DAO"/>
    <property type="match status" value="1"/>
</dbReference>
<gene>
    <name evidence="3" type="ORF">ACFQ4E_07710</name>
</gene>
<dbReference type="GO" id="GO:0016491">
    <property type="term" value="F:oxidoreductase activity"/>
    <property type="evidence" value="ECO:0007669"/>
    <property type="project" value="UniProtKB-KW"/>
</dbReference>
<protein>
    <submittedName>
        <fullName evidence="3">NAD(P)/FAD-dependent oxidoreductase</fullName>
        <ecNumber evidence="3">1.-.-.-</ecNumber>
    </submittedName>
</protein>
<dbReference type="Proteomes" id="UP001597135">
    <property type="component" value="Unassembled WGS sequence"/>
</dbReference>
<keyword evidence="4" id="KW-1185">Reference proteome</keyword>
<dbReference type="EMBL" id="JBHTMU010000010">
    <property type="protein sequence ID" value="MFD1342299.1"/>
    <property type="molecule type" value="Genomic_DNA"/>
</dbReference>
<sequence>MTTDSGRGLWEASLSDPVEAPPLTRDVTVDLAIIGGGFTGTAAALEAARQGASVALLEAQEIGHGGSGRNVGLVNAGLWLPPETILSRLGEAAGRRLIEALGAAPDRVFEIINREDIACEATRNGTLHLAHAPSALSDLRDRQRQGNASGAALRLLDAEETHRRTGARGFAGALLNPAAGTIQPLAYCHGLARAAVRCGAQVFARSPVTAMRHDGAWHLETPGGRVRADKLLIATNAYPEGAARARRPQFAALSYVQFATAPLPPEVSETILPGGEGCWDTGLVMCSIRRDARGRLILGGMGDARGLSARVHAGWARRKLAALYPALAHEPFEHAWSGRIAMTSDHLPRITTPGPNSLSIFGYSGRGIGPGTVLGTEAARALLGLIAPEDLPVPVMADYAEPLAAARSAVYTTGAALVHAISAWRR</sequence>
<feature type="domain" description="FAD dependent oxidoreductase" evidence="2">
    <location>
        <begin position="30"/>
        <end position="380"/>
    </location>
</feature>
<reference evidence="4" key="1">
    <citation type="journal article" date="2019" name="Int. J. Syst. Evol. Microbiol.">
        <title>The Global Catalogue of Microorganisms (GCM) 10K type strain sequencing project: providing services to taxonomists for standard genome sequencing and annotation.</title>
        <authorList>
            <consortium name="The Broad Institute Genomics Platform"/>
            <consortium name="The Broad Institute Genome Sequencing Center for Infectious Disease"/>
            <person name="Wu L."/>
            <person name="Ma J."/>
        </authorList>
    </citation>
    <scope>NUCLEOTIDE SEQUENCE [LARGE SCALE GENOMIC DNA]</scope>
    <source>
        <strain evidence="4">CCUG 62953</strain>
    </source>
</reference>
<comment type="caution">
    <text evidence="3">The sequence shown here is derived from an EMBL/GenBank/DDBJ whole genome shotgun (WGS) entry which is preliminary data.</text>
</comment>
<keyword evidence="1 3" id="KW-0560">Oxidoreductase</keyword>
<dbReference type="InterPro" id="IPR006076">
    <property type="entry name" value="FAD-dep_OxRdtase"/>
</dbReference>
<dbReference type="Gene3D" id="3.30.9.10">
    <property type="entry name" value="D-Amino Acid Oxidase, subunit A, domain 2"/>
    <property type="match status" value="1"/>
</dbReference>
<dbReference type="PANTHER" id="PTHR13847">
    <property type="entry name" value="SARCOSINE DEHYDROGENASE-RELATED"/>
    <property type="match status" value="1"/>
</dbReference>
<evidence type="ECO:0000313" key="3">
    <source>
        <dbReference type="EMBL" id="MFD1342299.1"/>
    </source>
</evidence>
<evidence type="ECO:0000259" key="2">
    <source>
        <dbReference type="Pfam" id="PF01266"/>
    </source>
</evidence>
<name>A0ABW3ZGM9_9RHOB</name>
<accession>A0ABW3ZGM9</accession>
<dbReference type="Gene3D" id="3.50.50.60">
    <property type="entry name" value="FAD/NAD(P)-binding domain"/>
    <property type="match status" value="1"/>
</dbReference>
<evidence type="ECO:0000313" key="4">
    <source>
        <dbReference type="Proteomes" id="UP001597135"/>
    </source>
</evidence>
<dbReference type="RefSeq" id="WP_386802360.1">
    <property type="nucleotide sequence ID" value="NZ_JBHTMU010000010.1"/>
</dbReference>